<dbReference type="KEGG" id="vra:106771948"/>
<gene>
    <name evidence="2" type="primary">LOC106771948</name>
</gene>
<dbReference type="GeneID" id="106771948"/>
<reference evidence="2" key="2">
    <citation type="submission" date="2025-08" db="UniProtKB">
        <authorList>
            <consortium name="RefSeq"/>
        </authorList>
    </citation>
    <scope>IDENTIFICATION</scope>
    <source>
        <tissue evidence="2">Leaf</tissue>
    </source>
</reference>
<keyword evidence="1" id="KW-1185">Reference proteome</keyword>
<dbReference type="AlphaFoldDB" id="A0A1S3V5T9"/>
<dbReference type="Proteomes" id="UP000087766">
    <property type="component" value="Chromosome 8"/>
</dbReference>
<dbReference type="RefSeq" id="XP_014513509.1">
    <property type="nucleotide sequence ID" value="XM_014658023.2"/>
</dbReference>
<organism evidence="1 2">
    <name type="scientific">Vigna radiata var. radiata</name>
    <name type="common">Mung bean</name>
    <name type="synonym">Phaseolus aureus</name>
    <dbReference type="NCBI Taxonomy" id="3916"/>
    <lineage>
        <taxon>Eukaryota</taxon>
        <taxon>Viridiplantae</taxon>
        <taxon>Streptophyta</taxon>
        <taxon>Embryophyta</taxon>
        <taxon>Tracheophyta</taxon>
        <taxon>Spermatophyta</taxon>
        <taxon>Magnoliopsida</taxon>
        <taxon>eudicotyledons</taxon>
        <taxon>Gunneridae</taxon>
        <taxon>Pentapetalae</taxon>
        <taxon>rosids</taxon>
        <taxon>fabids</taxon>
        <taxon>Fabales</taxon>
        <taxon>Fabaceae</taxon>
        <taxon>Papilionoideae</taxon>
        <taxon>50 kb inversion clade</taxon>
        <taxon>NPAAA clade</taxon>
        <taxon>indigoferoid/millettioid clade</taxon>
        <taxon>Phaseoleae</taxon>
        <taxon>Vigna</taxon>
    </lineage>
</organism>
<name>A0A1S3V5T9_VIGRR</name>
<evidence type="ECO:0000313" key="2">
    <source>
        <dbReference type="RefSeq" id="XP_014513509.1"/>
    </source>
</evidence>
<reference evidence="1" key="1">
    <citation type="journal article" date="2014" name="Nat. Commun.">
        <title>Genome sequence of mungbean and insights into evolution within Vigna species.</title>
        <authorList>
            <person name="Kang Y.J."/>
            <person name="Kim S.K."/>
            <person name="Kim M.Y."/>
            <person name="Lestari P."/>
            <person name="Kim K.H."/>
            <person name="Ha B.K."/>
            <person name="Jun T.H."/>
            <person name="Hwang W.J."/>
            <person name="Lee T."/>
            <person name="Lee J."/>
            <person name="Shim S."/>
            <person name="Yoon M.Y."/>
            <person name="Jang Y.E."/>
            <person name="Han K.S."/>
            <person name="Taeprayoon P."/>
            <person name="Yoon N."/>
            <person name="Somta P."/>
            <person name="Tanya P."/>
            <person name="Kim K.S."/>
            <person name="Gwag J.G."/>
            <person name="Moon J.K."/>
            <person name="Lee Y.H."/>
            <person name="Park B.S."/>
            <person name="Bombarely A."/>
            <person name="Doyle J.J."/>
            <person name="Jackson S.A."/>
            <person name="Schafleitner R."/>
            <person name="Srinives P."/>
            <person name="Varshney R.K."/>
            <person name="Lee S.H."/>
        </authorList>
    </citation>
    <scope>NUCLEOTIDE SEQUENCE [LARGE SCALE GENOMIC DNA]</scope>
    <source>
        <strain evidence="1">cv. VC1973A</strain>
    </source>
</reference>
<protein>
    <submittedName>
        <fullName evidence="2">Uncharacterized protein LOC106771948 isoform X1</fullName>
    </submittedName>
</protein>
<proteinExistence type="predicted"/>
<accession>A0A1S3V5T9</accession>
<evidence type="ECO:0000313" key="1">
    <source>
        <dbReference type="Proteomes" id="UP000087766"/>
    </source>
</evidence>
<sequence>MAHNLFVPMAHRVFFNIWPSLSRYCFLFAGIALHKLLSLEDDHHHEDHKEPQALLYGPFSAATEHTSNLGLCTDRITPNSWDELVITANYAIKSGKGSLLIITPKFNHNNSHYTWS</sequence>